<dbReference type="GO" id="GO:0016020">
    <property type="term" value="C:membrane"/>
    <property type="evidence" value="ECO:0007669"/>
    <property type="project" value="TreeGrafter"/>
</dbReference>
<comment type="caution">
    <text evidence="2">The sequence shown here is derived from an EMBL/GenBank/DDBJ whole genome shotgun (WGS) entry which is preliminary data.</text>
</comment>
<dbReference type="EMBL" id="JAEHOD010000062">
    <property type="protein sequence ID" value="KAG2433494.1"/>
    <property type="molecule type" value="Genomic_DNA"/>
</dbReference>
<dbReference type="SUPFAM" id="SSF48403">
    <property type="entry name" value="Ankyrin repeat"/>
    <property type="match status" value="1"/>
</dbReference>
<dbReference type="Proteomes" id="UP000613740">
    <property type="component" value="Unassembled WGS sequence"/>
</dbReference>
<feature type="region of interest" description="Disordered" evidence="1">
    <location>
        <begin position="245"/>
        <end position="266"/>
    </location>
</feature>
<gene>
    <name evidence="2" type="ORF">HYH02_012612</name>
</gene>
<protein>
    <submittedName>
        <fullName evidence="2">Uncharacterized protein</fullName>
    </submittedName>
</protein>
<reference evidence="2" key="1">
    <citation type="journal article" date="2020" name="bioRxiv">
        <title>Comparative genomics of Chlamydomonas.</title>
        <authorList>
            <person name="Craig R.J."/>
            <person name="Hasan A.R."/>
            <person name="Ness R.W."/>
            <person name="Keightley P.D."/>
        </authorList>
    </citation>
    <scope>NUCLEOTIDE SEQUENCE</scope>
    <source>
        <strain evidence="2">CCAP 11/173</strain>
    </source>
</reference>
<dbReference type="GO" id="GO:0046513">
    <property type="term" value="P:ceramide biosynthetic process"/>
    <property type="evidence" value="ECO:0007669"/>
    <property type="project" value="TreeGrafter"/>
</dbReference>
<accession>A0A835SUL6</accession>
<dbReference type="PANTHER" id="PTHR12393:SF6">
    <property type="entry name" value="SPHINGOMYELIN PHOSPHODIESTERASE 2"/>
    <property type="match status" value="1"/>
</dbReference>
<keyword evidence="3" id="KW-1185">Reference proteome</keyword>
<proteinExistence type="predicted"/>
<name>A0A835SUL6_9CHLO</name>
<dbReference type="InterPro" id="IPR036770">
    <property type="entry name" value="Ankyrin_rpt-contain_sf"/>
</dbReference>
<evidence type="ECO:0000313" key="2">
    <source>
        <dbReference type="EMBL" id="KAG2433494.1"/>
    </source>
</evidence>
<dbReference type="PANTHER" id="PTHR12393">
    <property type="entry name" value="SPHINGOMYELIN PHOSPHODIESTERASE RELATED"/>
    <property type="match status" value="1"/>
</dbReference>
<dbReference type="GO" id="GO:0005783">
    <property type="term" value="C:endoplasmic reticulum"/>
    <property type="evidence" value="ECO:0007669"/>
    <property type="project" value="TreeGrafter"/>
</dbReference>
<feature type="region of interest" description="Disordered" evidence="1">
    <location>
        <begin position="396"/>
        <end position="418"/>
    </location>
</feature>
<dbReference type="GO" id="GO:0004620">
    <property type="term" value="F:phospholipase activity"/>
    <property type="evidence" value="ECO:0007669"/>
    <property type="project" value="TreeGrafter"/>
</dbReference>
<sequence length="642" mass="68316">MERQGIKRERSPAGLDEAPPPAKRPAPVNHWQLLPTDVQERVASKLDPSDVAGGLKLVDARTAAVLRAYSKVEFRDAEPLPRPAIMAHRSDHKLWAGLTNDQRQRVMRATAASGHLDCVEVALEHCSRSASGGVPMRPSAVLVAAAAAGHVHVCTRLLQAGWDVGDGVLMRVCEAAAAAGHLPVLQLLTGDAYLPAEDAHNQFSVWPLWRASALAACKGGHTHVVAWLHEQCGFPDVLPPAAPAAAAGAAPAAPQQRSQQRHNYRHQNSASVAMELAAVAAAGRHMQLFELMMPALQRVVAARRQEVAGSGRTGVVAAGTLGMEIELLAKVLYGCPMELVERVDGLLRPLLPLPARMTLRALGLLLSHAAASPTPDWSGKLEYVLKRYWAVGVGAEGGQHQQQPPPPQQQQQQQQLPTFETQSMHVGGAAWEPWREMARGGQPGTGSFLQLLQHLAAAGLQGCLGAGAALAAAQEGHADALAWLHRQQAVANIATDRTLLKAAAMAGRCDVLQLLAEHGARLSLGLVILAAKAGRWDTSAPWLLGALPAGGAHRHPQPLWDALFFSCARRGAPLALLRRLHESHGTCVDRPAMVDGKCAKAALDWAEERLAAGARPGLGLDSAVNDYSLNPTLLEDLLLHDI</sequence>
<feature type="region of interest" description="Disordered" evidence="1">
    <location>
        <begin position="1"/>
        <end position="28"/>
    </location>
</feature>
<dbReference type="Gene3D" id="1.25.40.20">
    <property type="entry name" value="Ankyrin repeat-containing domain"/>
    <property type="match status" value="2"/>
</dbReference>
<evidence type="ECO:0000256" key="1">
    <source>
        <dbReference type="SAM" id="MobiDB-lite"/>
    </source>
</evidence>
<feature type="compositionally biased region" description="Basic and acidic residues" evidence="1">
    <location>
        <begin position="1"/>
        <end position="11"/>
    </location>
</feature>
<organism evidence="2 3">
    <name type="scientific">Chlamydomonas schloesseri</name>
    <dbReference type="NCBI Taxonomy" id="2026947"/>
    <lineage>
        <taxon>Eukaryota</taxon>
        <taxon>Viridiplantae</taxon>
        <taxon>Chlorophyta</taxon>
        <taxon>core chlorophytes</taxon>
        <taxon>Chlorophyceae</taxon>
        <taxon>CS clade</taxon>
        <taxon>Chlamydomonadales</taxon>
        <taxon>Chlamydomonadaceae</taxon>
        <taxon>Chlamydomonas</taxon>
    </lineage>
</organism>
<dbReference type="OrthoDB" id="10565800at2759"/>
<dbReference type="GO" id="GO:0030149">
    <property type="term" value="P:sphingolipid catabolic process"/>
    <property type="evidence" value="ECO:0007669"/>
    <property type="project" value="TreeGrafter"/>
</dbReference>
<dbReference type="GO" id="GO:0071944">
    <property type="term" value="C:cell periphery"/>
    <property type="evidence" value="ECO:0007669"/>
    <property type="project" value="TreeGrafter"/>
</dbReference>
<feature type="compositionally biased region" description="Low complexity" evidence="1">
    <location>
        <begin position="245"/>
        <end position="254"/>
    </location>
</feature>
<dbReference type="AlphaFoldDB" id="A0A835SUL6"/>
<evidence type="ECO:0000313" key="3">
    <source>
        <dbReference type="Proteomes" id="UP000613740"/>
    </source>
</evidence>